<keyword evidence="8" id="KW-1185">Reference proteome</keyword>
<dbReference type="InterPro" id="IPR002130">
    <property type="entry name" value="Cyclophilin-type_PPIase_dom"/>
</dbReference>
<evidence type="ECO:0000256" key="2">
    <source>
        <dbReference type="ARBA" id="ARBA00013194"/>
    </source>
</evidence>
<keyword evidence="4" id="KW-0413">Isomerase</keyword>
<reference evidence="7 8" key="1">
    <citation type="submission" date="2024-10" db="EMBL/GenBank/DDBJ databases">
        <authorList>
            <person name="Kim D."/>
        </authorList>
    </citation>
    <scope>NUCLEOTIDE SEQUENCE [LARGE SCALE GENOMIC DNA]</scope>
    <source>
        <strain evidence="7">BH-2024</strain>
    </source>
</reference>
<accession>A0ABD2IUA9</accession>
<keyword evidence="5" id="KW-0472">Membrane</keyword>
<keyword evidence="5" id="KW-1133">Transmembrane helix</keyword>
<feature type="transmembrane region" description="Helical" evidence="5">
    <location>
        <begin position="6"/>
        <end position="25"/>
    </location>
</feature>
<dbReference type="GO" id="GO:0003755">
    <property type="term" value="F:peptidyl-prolyl cis-trans isomerase activity"/>
    <property type="evidence" value="ECO:0007669"/>
    <property type="project" value="UniProtKB-KW"/>
</dbReference>
<evidence type="ECO:0000259" key="6">
    <source>
        <dbReference type="PROSITE" id="PS50072"/>
    </source>
</evidence>
<organism evidence="7 8">
    <name type="scientific">Heterodera trifolii</name>
    <dbReference type="NCBI Taxonomy" id="157864"/>
    <lineage>
        <taxon>Eukaryota</taxon>
        <taxon>Metazoa</taxon>
        <taxon>Ecdysozoa</taxon>
        <taxon>Nematoda</taxon>
        <taxon>Chromadorea</taxon>
        <taxon>Rhabditida</taxon>
        <taxon>Tylenchina</taxon>
        <taxon>Tylenchomorpha</taxon>
        <taxon>Tylenchoidea</taxon>
        <taxon>Heteroderidae</taxon>
        <taxon>Heteroderinae</taxon>
        <taxon>Heterodera</taxon>
    </lineage>
</organism>
<evidence type="ECO:0000256" key="3">
    <source>
        <dbReference type="ARBA" id="ARBA00023110"/>
    </source>
</evidence>
<proteinExistence type="predicted"/>
<gene>
    <name evidence="7" type="ORF">niasHT_039506</name>
</gene>
<sequence>MPSKMNLLYGVPMFVGCCAILWIYLDRFKKAPKPRGNHKKKIFISGDYWLAVFELLTPSQLGLGIAMISHRFDFYVDEHFKTRRWAFKFKEIWSKKKWYGAKEMELFNYGCNGWELLEIPQKALPKKVVGFEAISIRYIDRNVIAFLHRFRPLFAISPINLNIYTYNERIMEFFLRNIWPMLGKNIHGIELSATFFRLLRQFVPSLFNDFPLLHILKFYATNFFTEFPYDDDNADASDGQALAKWLFTAHPNNLPKVLRCSLYMDEEILALQIEDFKAAFASASSPANFIAVVWFHRSPFDDFVVPFDLTNELTEEQLALKITPDNSDCFVFVRCPIARDESKWAKWEKEAIGWRNYYPWSQIDIDIFREEEIGDGLLDEILGPNAGNDAEKPKGPKVTEKVYFDIKIGDESVGRIEIGLFGKTVPKTVENFVELAKKPKGEGYAGSVFHRVIKDFMIQGGDFTKGDGTGGKSIWGEKFPDENFKLKHYGAGWLSMANSGKDTNGSQFFITCKKTTWLDGRHVVFGKVLSGMSVVRRIEATKTLGGDRPEKEVTIAAAGQIPVETPFSVQKEDSRDEL</sequence>
<keyword evidence="5" id="KW-0812">Transmembrane</keyword>
<dbReference type="AlphaFoldDB" id="A0ABD2IUA9"/>
<keyword evidence="3" id="KW-0697">Rotamase</keyword>
<dbReference type="EMBL" id="JBICBT010001099">
    <property type="protein sequence ID" value="KAL3083554.1"/>
    <property type="molecule type" value="Genomic_DNA"/>
</dbReference>
<dbReference type="PRINTS" id="PR00153">
    <property type="entry name" value="CSAPPISMRASE"/>
</dbReference>
<comment type="catalytic activity">
    <reaction evidence="1">
        <text>[protein]-peptidylproline (omega=180) = [protein]-peptidylproline (omega=0)</text>
        <dbReference type="Rhea" id="RHEA:16237"/>
        <dbReference type="Rhea" id="RHEA-COMP:10747"/>
        <dbReference type="Rhea" id="RHEA-COMP:10748"/>
        <dbReference type="ChEBI" id="CHEBI:83833"/>
        <dbReference type="ChEBI" id="CHEBI:83834"/>
        <dbReference type="EC" id="5.2.1.8"/>
    </reaction>
</comment>
<name>A0ABD2IUA9_9BILA</name>
<dbReference type="Gene3D" id="2.40.100.10">
    <property type="entry name" value="Cyclophilin-like"/>
    <property type="match status" value="1"/>
</dbReference>
<dbReference type="PROSITE" id="PS51257">
    <property type="entry name" value="PROKAR_LIPOPROTEIN"/>
    <property type="match status" value="1"/>
</dbReference>
<evidence type="ECO:0000313" key="8">
    <source>
        <dbReference type="Proteomes" id="UP001620626"/>
    </source>
</evidence>
<evidence type="ECO:0000256" key="4">
    <source>
        <dbReference type="ARBA" id="ARBA00023235"/>
    </source>
</evidence>
<dbReference type="InterPro" id="IPR020892">
    <property type="entry name" value="Cyclophilin-type_PPIase_CS"/>
</dbReference>
<dbReference type="SUPFAM" id="SSF50891">
    <property type="entry name" value="Cyclophilin-like"/>
    <property type="match status" value="1"/>
</dbReference>
<dbReference type="PROSITE" id="PS50072">
    <property type="entry name" value="CSA_PPIASE_2"/>
    <property type="match status" value="1"/>
</dbReference>
<comment type="caution">
    <text evidence="7">The sequence shown here is derived from an EMBL/GenBank/DDBJ whole genome shotgun (WGS) entry which is preliminary data.</text>
</comment>
<dbReference type="PANTHER" id="PTHR11071">
    <property type="entry name" value="PEPTIDYL-PROLYL CIS-TRANS ISOMERASE"/>
    <property type="match status" value="1"/>
</dbReference>
<dbReference type="InterPro" id="IPR029000">
    <property type="entry name" value="Cyclophilin-like_dom_sf"/>
</dbReference>
<dbReference type="EC" id="5.2.1.8" evidence="2"/>
<evidence type="ECO:0000313" key="7">
    <source>
        <dbReference type="EMBL" id="KAL3083554.1"/>
    </source>
</evidence>
<feature type="domain" description="PPIase cyclophilin-type" evidence="6">
    <location>
        <begin position="403"/>
        <end position="560"/>
    </location>
</feature>
<dbReference type="Pfam" id="PF00160">
    <property type="entry name" value="Pro_isomerase"/>
    <property type="match status" value="1"/>
</dbReference>
<dbReference type="FunFam" id="2.40.100.10:FF:000001">
    <property type="entry name" value="Peptidyl-prolyl cis-trans isomerase"/>
    <property type="match status" value="1"/>
</dbReference>
<evidence type="ECO:0000256" key="1">
    <source>
        <dbReference type="ARBA" id="ARBA00000971"/>
    </source>
</evidence>
<protein>
    <recommendedName>
        <fullName evidence="2">peptidylprolyl isomerase</fullName>
        <ecNumber evidence="2">5.2.1.8</ecNumber>
    </recommendedName>
</protein>
<dbReference type="Proteomes" id="UP001620626">
    <property type="component" value="Unassembled WGS sequence"/>
</dbReference>
<dbReference type="PANTHER" id="PTHR11071:SF561">
    <property type="entry name" value="PEPTIDYL-PROLYL CIS-TRANS ISOMERASE D-RELATED"/>
    <property type="match status" value="1"/>
</dbReference>
<dbReference type="PROSITE" id="PS00170">
    <property type="entry name" value="CSA_PPIASE_1"/>
    <property type="match status" value="1"/>
</dbReference>
<evidence type="ECO:0000256" key="5">
    <source>
        <dbReference type="SAM" id="Phobius"/>
    </source>
</evidence>